<reference evidence="1" key="2">
    <citation type="journal article" date="2023" name="IMA Fungus">
        <title>Comparative genomic study of the Penicillium genus elucidates a diverse pangenome and 15 lateral gene transfer events.</title>
        <authorList>
            <person name="Petersen C."/>
            <person name="Sorensen T."/>
            <person name="Nielsen M.R."/>
            <person name="Sondergaard T.E."/>
            <person name="Sorensen J.L."/>
            <person name="Fitzpatrick D.A."/>
            <person name="Frisvad J.C."/>
            <person name="Nielsen K.L."/>
        </authorList>
    </citation>
    <scope>NUCLEOTIDE SEQUENCE</scope>
    <source>
        <strain evidence="1">IBT 23319</strain>
    </source>
</reference>
<name>A0A9W9TPJ6_PENCI</name>
<dbReference type="Proteomes" id="UP001147733">
    <property type="component" value="Unassembled WGS sequence"/>
</dbReference>
<comment type="caution">
    <text evidence="1">The sequence shown here is derived from an EMBL/GenBank/DDBJ whole genome shotgun (WGS) entry which is preliminary data.</text>
</comment>
<dbReference type="GeneID" id="81381501"/>
<dbReference type="EMBL" id="JAPQKT010000003">
    <property type="protein sequence ID" value="KAJ5234246.1"/>
    <property type="molecule type" value="Genomic_DNA"/>
</dbReference>
<keyword evidence="2" id="KW-1185">Reference proteome</keyword>
<organism evidence="1 2">
    <name type="scientific">Penicillium citrinum</name>
    <dbReference type="NCBI Taxonomy" id="5077"/>
    <lineage>
        <taxon>Eukaryota</taxon>
        <taxon>Fungi</taxon>
        <taxon>Dikarya</taxon>
        <taxon>Ascomycota</taxon>
        <taxon>Pezizomycotina</taxon>
        <taxon>Eurotiomycetes</taxon>
        <taxon>Eurotiomycetidae</taxon>
        <taxon>Eurotiales</taxon>
        <taxon>Aspergillaceae</taxon>
        <taxon>Penicillium</taxon>
    </lineage>
</organism>
<dbReference type="AlphaFoldDB" id="A0A9W9TPJ6"/>
<gene>
    <name evidence="1" type="ORF">N7469_003414</name>
</gene>
<dbReference type="PANTHER" id="PTHR41677:SF1">
    <property type="entry name" value="FE2OG DIOXYGENASE DOMAIN-CONTAINING PROTEIN"/>
    <property type="match status" value="1"/>
</dbReference>
<evidence type="ECO:0000313" key="1">
    <source>
        <dbReference type="EMBL" id="KAJ5234246.1"/>
    </source>
</evidence>
<accession>A0A9W9TPJ6</accession>
<evidence type="ECO:0000313" key="2">
    <source>
        <dbReference type="Proteomes" id="UP001147733"/>
    </source>
</evidence>
<dbReference type="RefSeq" id="XP_056501746.1">
    <property type="nucleotide sequence ID" value="XM_056642334.1"/>
</dbReference>
<protein>
    <submittedName>
        <fullName evidence="1">Uncharacterized protein</fullName>
    </submittedName>
</protein>
<dbReference type="PANTHER" id="PTHR41677">
    <property type="entry name" value="YALI0B19030P"/>
    <property type="match status" value="1"/>
</dbReference>
<reference evidence="1" key="1">
    <citation type="submission" date="2022-11" db="EMBL/GenBank/DDBJ databases">
        <authorList>
            <person name="Petersen C."/>
        </authorList>
    </citation>
    <scope>NUCLEOTIDE SEQUENCE</scope>
    <source>
        <strain evidence="1">IBT 23319</strain>
    </source>
</reference>
<sequence>MGRERAPFTCDAWSSAELQGLVSKVAGIDLVQAFGYEIANINISVNQEYAEDAGTEKTVDTSAFA</sequence>
<proteinExistence type="predicted"/>